<feature type="region of interest" description="Disordered" evidence="1">
    <location>
        <begin position="58"/>
        <end position="96"/>
    </location>
</feature>
<reference evidence="2 3" key="1">
    <citation type="journal article" date="2021" name="J. Hered.">
        <title>A chromosome-level genome assembly of the parasitoid wasp, Cotesia glomerata (Hymenoptera: Braconidae).</title>
        <authorList>
            <person name="Pinto B.J."/>
            <person name="Weis J.J."/>
            <person name="Gamble T."/>
            <person name="Ode P.J."/>
            <person name="Paul R."/>
            <person name="Zaspel J.M."/>
        </authorList>
    </citation>
    <scope>NUCLEOTIDE SEQUENCE [LARGE SCALE GENOMIC DNA]</scope>
    <source>
        <strain evidence="2">CgM1</strain>
    </source>
</reference>
<feature type="compositionally biased region" description="Polar residues" evidence="1">
    <location>
        <begin position="62"/>
        <end position="72"/>
    </location>
</feature>
<sequence>MINCCLSCSHLCFQVPKHYLELLSMLPGYRSNYSNLQYTDDYSSPKLLHALMIEHDPYTPDSMDSPSPSAFLTSMEPDTQDYEQKNNHSKKKSSNGKTFKMAVSPTLLKTKLEFIRNEQKAQQKQNSKNVIKSRFNSWPKTYQYKHHCKMKKYRSNSDISWQTLTWRADEKSEPCRISSFKKQSLSHIIIPKIAIINASNFQSNESSVHLQEERLYNFIRNKSISKDATSNEGSSLELDDDNGKAYSQNQNNRVGNMLDVEDNFSHIESLIVSSNETSSTYPLDLNDFGSIIDKNNRFEIDDLEKISGIISNIPTIISSSEQNLTLNKDKSNSVHIQESYNENQMKNKSKTKKITQERFINVQKCKKCCCVVS</sequence>
<proteinExistence type="predicted"/>
<evidence type="ECO:0000313" key="2">
    <source>
        <dbReference type="EMBL" id="KAH0554793.1"/>
    </source>
</evidence>
<evidence type="ECO:0000313" key="3">
    <source>
        <dbReference type="Proteomes" id="UP000826195"/>
    </source>
</evidence>
<gene>
    <name evidence="2" type="ORF">KQX54_012726</name>
</gene>
<dbReference type="AlphaFoldDB" id="A0AAV7IL37"/>
<accession>A0AAV7IL37</accession>
<dbReference type="EMBL" id="JAHXZJ010001119">
    <property type="protein sequence ID" value="KAH0554793.1"/>
    <property type="molecule type" value="Genomic_DNA"/>
</dbReference>
<evidence type="ECO:0000256" key="1">
    <source>
        <dbReference type="SAM" id="MobiDB-lite"/>
    </source>
</evidence>
<name>A0AAV7IL37_COTGL</name>
<keyword evidence="3" id="KW-1185">Reference proteome</keyword>
<comment type="caution">
    <text evidence="2">The sequence shown here is derived from an EMBL/GenBank/DDBJ whole genome shotgun (WGS) entry which is preliminary data.</text>
</comment>
<organism evidence="2 3">
    <name type="scientific">Cotesia glomerata</name>
    <name type="common">Lepidopteran parasitic wasp</name>
    <name type="synonym">Apanteles glomeratus</name>
    <dbReference type="NCBI Taxonomy" id="32391"/>
    <lineage>
        <taxon>Eukaryota</taxon>
        <taxon>Metazoa</taxon>
        <taxon>Ecdysozoa</taxon>
        <taxon>Arthropoda</taxon>
        <taxon>Hexapoda</taxon>
        <taxon>Insecta</taxon>
        <taxon>Pterygota</taxon>
        <taxon>Neoptera</taxon>
        <taxon>Endopterygota</taxon>
        <taxon>Hymenoptera</taxon>
        <taxon>Apocrita</taxon>
        <taxon>Ichneumonoidea</taxon>
        <taxon>Braconidae</taxon>
        <taxon>Microgastrinae</taxon>
        <taxon>Cotesia</taxon>
    </lineage>
</organism>
<dbReference type="Proteomes" id="UP000826195">
    <property type="component" value="Unassembled WGS sequence"/>
</dbReference>
<protein>
    <submittedName>
        <fullName evidence="2">Uncharacterized protein</fullName>
    </submittedName>
</protein>